<evidence type="ECO:0000256" key="4">
    <source>
        <dbReference type="ARBA" id="ARBA00022989"/>
    </source>
</evidence>
<dbReference type="GO" id="GO:0005886">
    <property type="term" value="C:plasma membrane"/>
    <property type="evidence" value="ECO:0007669"/>
    <property type="project" value="UniProtKB-SubCell"/>
</dbReference>
<evidence type="ECO:0000256" key="3">
    <source>
        <dbReference type="ARBA" id="ARBA00022692"/>
    </source>
</evidence>
<accession>A0A2U1JX81</accession>
<evidence type="ECO:0000256" key="5">
    <source>
        <dbReference type="ARBA" id="ARBA00023136"/>
    </source>
</evidence>
<dbReference type="NCBIfam" id="TIGR03954">
    <property type="entry name" value="integ_memb_HG"/>
    <property type="match status" value="1"/>
</dbReference>
<keyword evidence="5 6" id="KW-0472">Membrane</keyword>
<dbReference type="Pfam" id="PF12823">
    <property type="entry name" value="DUF3817"/>
    <property type="match status" value="1"/>
</dbReference>
<keyword evidence="9" id="KW-1185">Reference proteome</keyword>
<comment type="caution">
    <text evidence="8">The sequence shown here is derived from an EMBL/GenBank/DDBJ whole genome shotgun (WGS) entry which is preliminary data.</text>
</comment>
<feature type="transmembrane region" description="Helical" evidence="6">
    <location>
        <begin position="42"/>
        <end position="63"/>
    </location>
</feature>
<dbReference type="PANTHER" id="PTHR40077">
    <property type="entry name" value="MEMBRANE PROTEIN-RELATED"/>
    <property type="match status" value="1"/>
</dbReference>
<comment type="subcellular location">
    <subcellularLocation>
        <location evidence="1">Cell membrane</location>
        <topology evidence="1">Multi-pass membrane protein</topology>
    </subcellularLocation>
</comment>
<feature type="domain" description="DUF3817" evidence="7">
    <location>
        <begin position="6"/>
        <end position="92"/>
    </location>
</feature>
<reference evidence="8 9" key="1">
    <citation type="submission" date="2018-04" db="EMBL/GenBank/DDBJ databases">
        <title>Camelliibacillus theae gen. nov., sp. nov., isolated from Pu'er tea.</title>
        <authorList>
            <person name="Niu L."/>
        </authorList>
    </citation>
    <scope>NUCLEOTIDE SEQUENCE [LARGE SCALE GENOMIC DNA]</scope>
    <source>
        <strain evidence="8 9">T8</strain>
    </source>
</reference>
<keyword evidence="3 6" id="KW-0812">Transmembrane</keyword>
<dbReference type="RefSeq" id="WP_116555195.1">
    <property type="nucleotide sequence ID" value="NZ_QCZG01000026.1"/>
</dbReference>
<evidence type="ECO:0000256" key="2">
    <source>
        <dbReference type="ARBA" id="ARBA00022475"/>
    </source>
</evidence>
<evidence type="ECO:0000256" key="6">
    <source>
        <dbReference type="SAM" id="Phobius"/>
    </source>
</evidence>
<evidence type="ECO:0000313" key="9">
    <source>
        <dbReference type="Proteomes" id="UP000245998"/>
    </source>
</evidence>
<keyword evidence="2" id="KW-1003">Cell membrane</keyword>
<name>A0A2U1JX81_9BACI</name>
<dbReference type="PANTHER" id="PTHR40077:SF1">
    <property type="entry name" value="MEMBRANE PROTEIN"/>
    <property type="match status" value="1"/>
</dbReference>
<organism evidence="8 9">
    <name type="scientific">Pueribacillus theae</name>
    <dbReference type="NCBI Taxonomy" id="2171751"/>
    <lineage>
        <taxon>Bacteria</taxon>
        <taxon>Bacillati</taxon>
        <taxon>Bacillota</taxon>
        <taxon>Bacilli</taxon>
        <taxon>Bacillales</taxon>
        <taxon>Bacillaceae</taxon>
        <taxon>Pueribacillus</taxon>
    </lineage>
</organism>
<gene>
    <name evidence="8" type="ORF">DCC39_12250</name>
</gene>
<dbReference type="EMBL" id="QCZG01000026">
    <property type="protein sequence ID" value="PWA09732.1"/>
    <property type="molecule type" value="Genomic_DNA"/>
</dbReference>
<protein>
    <recommendedName>
        <fullName evidence="7">DUF3817 domain-containing protein</fullName>
    </recommendedName>
</protein>
<evidence type="ECO:0000256" key="1">
    <source>
        <dbReference type="ARBA" id="ARBA00004651"/>
    </source>
</evidence>
<feature type="transmembrane region" description="Helical" evidence="6">
    <location>
        <begin position="12"/>
        <end position="30"/>
    </location>
</feature>
<dbReference type="Proteomes" id="UP000245998">
    <property type="component" value="Unassembled WGS sequence"/>
</dbReference>
<dbReference type="AlphaFoldDB" id="A0A2U1JX81"/>
<sequence>MFKNALKQFRVLGILEGSSLLVLLFIAMPLKYFMDMPEAVSVFGMIHGILFTVYCVAIIYAAFAVRWPFRFTIGAFVAAFIPFGNFILDSRLKLLETN</sequence>
<keyword evidence="4 6" id="KW-1133">Transmembrane helix</keyword>
<evidence type="ECO:0000259" key="7">
    <source>
        <dbReference type="Pfam" id="PF12823"/>
    </source>
</evidence>
<dbReference type="OrthoDB" id="1121311at2"/>
<feature type="transmembrane region" description="Helical" evidence="6">
    <location>
        <begin position="69"/>
        <end position="88"/>
    </location>
</feature>
<proteinExistence type="predicted"/>
<dbReference type="InterPro" id="IPR023845">
    <property type="entry name" value="DUF3817_TM"/>
</dbReference>
<evidence type="ECO:0000313" key="8">
    <source>
        <dbReference type="EMBL" id="PWA09732.1"/>
    </source>
</evidence>